<evidence type="ECO:0000313" key="2">
    <source>
        <dbReference type="Proteomes" id="UP000196102"/>
    </source>
</evidence>
<reference evidence="2" key="1">
    <citation type="journal article" date="2017" name="Proc. Natl. Acad. Sci. U.S.A.">
        <title>Simulation of Deepwater Horizon oil plume reveals substrate specialization within a complex community of hydrocarbon-degraders.</title>
        <authorList>
            <person name="Hu P."/>
            <person name="Dubinsky E.A."/>
            <person name="Probst A.J."/>
            <person name="Wang J."/>
            <person name="Sieber C.M.K."/>
            <person name="Tom L.M."/>
            <person name="Gardinali P."/>
            <person name="Banfield J.F."/>
            <person name="Atlas R.M."/>
            <person name="Andersen G.L."/>
        </authorList>
    </citation>
    <scope>NUCLEOTIDE SEQUENCE [LARGE SCALE GENOMIC DNA]</scope>
</reference>
<dbReference type="RefSeq" id="WP_303686362.1">
    <property type="nucleotide sequence ID" value="NZ_CAJXYO010000001.1"/>
</dbReference>
<name>A0A1Z8B2N3_9FLAO</name>
<organism evidence="1 2">
    <name type="scientific">Nonlabens dokdonensis</name>
    <dbReference type="NCBI Taxonomy" id="328515"/>
    <lineage>
        <taxon>Bacteria</taxon>
        <taxon>Pseudomonadati</taxon>
        <taxon>Bacteroidota</taxon>
        <taxon>Flavobacteriia</taxon>
        <taxon>Flavobacteriales</taxon>
        <taxon>Flavobacteriaceae</taxon>
        <taxon>Nonlabens</taxon>
    </lineage>
</organism>
<protein>
    <submittedName>
        <fullName evidence="1">Uncharacterized protein</fullName>
    </submittedName>
</protein>
<dbReference type="Proteomes" id="UP000196102">
    <property type="component" value="Unassembled WGS sequence"/>
</dbReference>
<dbReference type="EMBL" id="MAAX01000087">
    <property type="protein sequence ID" value="OUS16852.1"/>
    <property type="molecule type" value="Genomic_DNA"/>
</dbReference>
<evidence type="ECO:0000313" key="1">
    <source>
        <dbReference type="EMBL" id="OUS16852.1"/>
    </source>
</evidence>
<comment type="caution">
    <text evidence="1">The sequence shown here is derived from an EMBL/GenBank/DDBJ whole genome shotgun (WGS) entry which is preliminary data.</text>
</comment>
<accession>A0A1Z8B2N3</accession>
<sequence length="79" mass="9123">MRITGFSKASDLGSITKQSAINELYMLKQVYNNWLLMTDKFEEFENWKNPTFVLGHLAHKNGIGICEMNGSKIDWLIKI</sequence>
<dbReference type="AlphaFoldDB" id="A0A1Z8B2N3"/>
<proteinExistence type="predicted"/>
<gene>
    <name evidence="1" type="ORF">A9Q93_05330</name>
</gene>